<accession>A0ABP5KRB9</accession>
<comment type="similarity">
    <text evidence="3">Belongs to the ATP-dependent AMP-binding enzyme family. MbtB subfamily.</text>
</comment>
<evidence type="ECO:0000313" key="12">
    <source>
        <dbReference type="EMBL" id="GAA2136219.1"/>
    </source>
</evidence>
<dbReference type="InterPro" id="IPR057737">
    <property type="entry name" value="Condensation_MtbB-like"/>
</dbReference>
<dbReference type="SUPFAM" id="SSF52777">
    <property type="entry name" value="CoA-dependent acyltransferases"/>
    <property type="match status" value="6"/>
</dbReference>
<dbReference type="InterPro" id="IPR013217">
    <property type="entry name" value="Methyltransf_12"/>
</dbReference>
<feature type="compositionally biased region" description="Low complexity" evidence="10">
    <location>
        <begin position="1017"/>
        <end position="1031"/>
    </location>
</feature>
<dbReference type="SUPFAM" id="SSF53335">
    <property type="entry name" value="S-adenosyl-L-methionine-dependent methyltransferases"/>
    <property type="match status" value="1"/>
</dbReference>
<dbReference type="InterPro" id="IPR010071">
    <property type="entry name" value="AA_adenyl_dom"/>
</dbReference>
<feature type="compositionally biased region" description="Low complexity" evidence="10">
    <location>
        <begin position="1000"/>
        <end position="1009"/>
    </location>
</feature>
<keyword evidence="13" id="KW-1185">Reference proteome</keyword>
<dbReference type="SMART" id="SM00823">
    <property type="entry name" value="PKS_PP"/>
    <property type="match status" value="3"/>
</dbReference>
<feature type="domain" description="Carrier" evidence="11">
    <location>
        <begin position="1421"/>
        <end position="1495"/>
    </location>
</feature>
<feature type="region of interest" description="Disordered" evidence="10">
    <location>
        <begin position="1000"/>
        <end position="1032"/>
    </location>
</feature>
<dbReference type="EMBL" id="BAAANT010000006">
    <property type="protein sequence ID" value="GAA2136219.1"/>
    <property type="molecule type" value="Genomic_DNA"/>
</dbReference>
<dbReference type="InterPro" id="IPR020806">
    <property type="entry name" value="PKS_PP-bd"/>
</dbReference>
<dbReference type="SUPFAM" id="SSF56801">
    <property type="entry name" value="Acetyl-CoA synthetase-like"/>
    <property type="match status" value="3"/>
</dbReference>
<dbReference type="PANTHER" id="PTHR45527:SF10">
    <property type="entry name" value="PYOCHELIN SYNTHASE PCHF"/>
    <property type="match status" value="1"/>
</dbReference>
<dbReference type="Gene3D" id="3.40.50.12780">
    <property type="entry name" value="N-terminal domain of ligase-like"/>
    <property type="match status" value="3"/>
</dbReference>
<dbReference type="InterPro" id="IPR000873">
    <property type="entry name" value="AMP-dep_synth/lig_dom"/>
</dbReference>
<keyword evidence="7" id="KW-0436">Ligase</keyword>
<dbReference type="PROSITE" id="PS50075">
    <property type="entry name" value="CARRIER"/>
    <property type="match status" value="4"/>
</dbReference>
<dbReference type="InterPro" id="IPR029063">
    <property type="entry name" value="SAM-dependent_MTases_sf"/>
</dbReference>
<evidence type="ECO:0000256" key="7">
    <source>
        <dbReference type="ARBA" id="ARBA00022598"/>
    </source>
</evidence>
<evidence type="ECO:0000256" key="8">
    <source>
        <dbReference type="ARBA" id="ARBA00022737"/>
    </source>
</evidence>
<dbReference type="Pfam" id="PF00550">
    <property type="entry name" value="PP-binding"/>
    <property type="match status" value="4"/>
</dbReference>
<dbReference type="InterPro" id="IPR042099">
    <property type="entry name" value="ANL_N_sf"/>
</dbReference>
<feature type="region of interest" description="Disordered" evidence="10">
    <location>
        <begin position="64"/>
        <end position="89"/>
    </location>
</feature>
<dbReference type="InterPro" id="IPR029058">
    <property type="entry name" value="AB_hydrolase_fold"/>
</dbReference>
<dbReference type="Pfam" id="PF00501">
    <property type="entry name" value="AMP-binding"/>
    <property type="match status" value="3"/>
</dbReference>
<dbReference type="InterPro" id="IPR009081">
    <property type="entry name" value="PP-bd_ACP"/>
</dbReference>
<dbReference type="Gene3D" id="3.30.300.30">
    <property type="match status" value="4"/>
</dbReference>
<comment type="pathway">
    <text evidence="2">Siderophore biosynthesis; mycobactin biosynthesis.</text>
</comment>
<evidence type="ECO:0000256" key="1">
    <source>
        <dbReference type="ARBA" id="ARBA00001957"/>
    </source>
</evidence>
<dbReference type="InterPro" id="IPR045851">
    <property type="entry name" value="AMP-bd_C_sf"/>
</dbReference>
<gene>
    <name evidence="12" type="ORF">GCM10009760_15560</name>
</gene>
<name>A0ABP5KRB9_9ACTN</name>
<dbReference type="Gene3D" id="1.10.1200.10">
    <property type="entry name" value="ACP-like"/>
    <property type="match status" value="3"/>
</dbReference>
<dbReference type="Gene3D" id="3.30.559.10">
    <property type="entry name" value="Chloramphenicol acetyltransferase-like domain"/>
    <property type="match status" value="3"/>
</dbReference>
<feature type="domain" description="Carrier" evidence="11">
    <location>
        <begin position="1"/>
        <end position="61"/>
    </location>
</feature>
<dbReference type="InterPro" id="IPR025110">
    <property type="entry name" value="AMP-bd_C"/>
</dbReference>
<dbReference type="Gene3D" id="3.40.50.1820">
    <property type="entry name" value="alpha/beta hydrolase"/>
    <property type="match status" value="1"/>
</dbReference>
<dbReference type="Pfam" id="PF13193">
    <property type="entry name" value="AMP-binding_C"/>
    <property type="match status" value="2"/>
</dbReference>
<evidence type="ECO:0000256" key="3">
    <source>
        <dbReference type="ARBA" id="ARBA00007380"/>
    </source>
</evidence>
<proteinExistence type="inferred from homology"/>
<evidence type="ECO:0000256" key="9">
    <source>
        <dbReference type="ARBA" id="ARBA00033440"/>
    </source>
</evidence>
<evidence type="ECO:0000256" key="6">
    <source>
        <dbReference type="ARBA" id="ARBA00022553"/>
    </source>
</evidence>
<keyword evidence="5" id="KW-0596">Phosphopantetheine</keyword>
<dbReference type="InterPro" id="IPR001242">
    <property type="entry name" value="Condensation_dom"/>
</dbReference>
<evidence type="ECO:0000259" key="11">
    <source>
        <dbReference type="PROSITE" id="PS50075"/>
    </source>
</evidence>
<feature type="domain" description="Carrier" evidence="11">
    <location>
        <begin position="3508"/>
        <end position="3583"/>
    </location>
</feature>
<dbReference type="PROSITE" id="PS00455">
    <property type="entry name" value="AMP_BINDING"/>
    <property type="match status" value="3"/>
</dbReference>
<comment type="cofactor">
    <cofactor evidence="1">
        <name>pantetheine 4'-phosphate</name>
        <dbReference type="ChEBI" id="CHEBI:47942"/>
    </cofactor>
</comment>
<dbReference type="InterPro" id="IPR020845">
    <property type="entry name" value="AMP-binding_CS"/>
</dbReference>
<dbReference type="Gene3D" id="3.40.50.150">
    <property type="entry name" value="Vaccinia Virus protein VP39"/>
    <property type="match status" value="1"/>
</dbReference>
<evidence type="ECO:0000256" key="10">
    <source>
        <dbReference type="SAM" id="MobiDB-lite"/>
    </source>
</evidence>
<evidence type="ECO:0000313" key="13">
    <source>
        <dbReference type="Proteomes" id="UP001422759"/>
    </source>
</evidence>
<keyword evidence="8" id="KW-0677">Repeat</keyword>
<dbReference type="SUPFAM" id="SSF47336">
    <property type="entry name" value="ACP-like"/>
    <property type="match status" value="4"/>
</dbReference>
<protein>
    <recommendedName>
        <fullName evidence="4">Phenyloxazoline synthase MbtB</fullName>
    </recommendedName>
    <alternativeName>
        <fullName evidence="9">Mycobactin synthetase protein B</fullName>
    </alternativeName>
</protein>
<comment type="caution">
    <text evidence="12">The sequence shown here is derived from an EMBL/GenBank/DDBJ whole genome shotgun (WGS) entry which is preliminary data.</text>
</comment>
<dbReference type="PROSITE" id="PS00012">
    <property type="entry name" value="PHOSPHOPANTETHEINE"/>
    <property type="match status" value="3"/>
</dbReference>
<dbReference type="NCBIfam" id="NF003417">
    <property type="entry name" value="PRK04813.1"/>
    <property type="match status" value="4"/>
</dbReference>
<dbReference type="NCBIfam" id="TIGR01733">
    <property type="entry name" value="AA-adenyl-dom"/>
    <property type="match status" value="3"/>
</dbReference>
<keyword evidence="6" id="KW-0597">Phosphoprotein</keyword>
<dbReference type="InterPro" id="IPR036736">
    <property type="entry name" value="ACP-like_sf"/>
</dbReference>
<evidence type="ECO:0000256" key="2">
    <source>
        <dbReference type="ARBA" id="ARBA00005102"/>
    </source>
</evidence>
<dbReference type="InterPro" id="IPR006162">
    <property type="entry name" value="Ppantetheine_attach_site"/>
</dbReference>
<organism evidence="12 13">
    <name type="scientific">Kitasatospora kazusensis</name>
    <dbReference type="NCBI Taxonomy" id="407974"/>
    <lineage>
        <taxon>Bacteria</taxon>
        <taxon>Bacillati</taxon>
        <taxon>Actinomycetota</taxon>
        <taxon>Actinomycetes</taxon>
        <taxon>Kitasatosporales</taxon>
        <taxon>Streptomycetaceae</taxon>
        <taxon>Kitasatospora</taxon>
    </lineage>
</organism>
<reference evidence="13" key="1">
    <citation type="journal article" date="2019" name="Int. J. Syst. Evol. Microbiol.">
        <title>The Global Catalogue of Microorganisms (GCM) 10K type strain sequencing project: providing services to taxonomists for standard genome sequencing and annotation.</title>
        <authorList>
            <consortium name="The Broad Institute Genomics Platform"/>
            <consortium name="The Broad Institute Genome Sequencing Center for Infectious Disease"/>
            <person name="Wu L."/>
            <person name="Ma J."/>
        </authorList>
    </citation>
    <scope>NUCLEOTIDE SEQUENCE [LARGE SCALE GENOMIC DNA]</scope>
    <source>
        <strain evidence="13">JCM 14560</strain>
    </source>
</reference>
<dbReference type="Gene3D" id="3.30.559.30">
    <property type="entry name" value="Nonribosomal peptide synthetase, condensation domain"/>
    <property type="match status" value="3"/>
</dbReference>
<dbReference type="Pfam" id="PF08242">
    <property type="entry name" value="Methyltransf_12"/>
    <property type="match status" value="1"/>
</dbReference>
<evidence type="ECO:0000256" key="5">
    <source>
        <dbReference type="ARBA" id="ARBA00022450"/>
    </source>
</evidence>
<sequence length="3596" mass="386860">MLGCDPQDLADHDDLAEHGMDSIRMMDLAGRFRRQGVPVTFPDLARRPTVAAWSALAGARLPEARPPAATASADTHPHHAHPGHVLPATPAAEVDGAAPFPLTPVQHAYWVGRRDDQVLGGVGCHAYFEFDGSRVDPGRLEHAVRRVISRHGMLRARFLADGRQQVMPVGGWPGLVVHDLREEPGERVAARLAAVRESLSHHRTDVARGEVLDLELSLLPGTATRIHLGIDLLVADVESIRILLADLARAYLDPDAPHPAAPDAATPEFGFPHYLADRAARRAGARERAREYWQDWLAGLPDGPALPLATDPALLGAPRFTRRRHRLEPAEWQRFARRAREGGTTPAMALATAYAEVLAAWSESPRFLLNLPLFDREAVHPAVPGMVADFTDLLLLDLDLSGEAGFADRARAVQDGFREAAAHCAYSGVEVLRDLARTHPGGPGRAPVVFACTLGSELVGEEFRSTLGELGWMISQTPQVWLDHQVYESRGGVDLCWDSADDLFPPGLLDDMFGAYRELADRLSAPDADWAVPARPPLPRRQRAVRDRANSTAGPLTGRGLHQEFFRHAASRPDRPALLWGDGSALSYGELARQALGVAGLLRSRGLRSGEPVAVSLPRGAGQVAAVLGVLAAGGAYVPVGTDQPARRRERILRRADVRLLLTDAGHAAGAAGLPPQVAVLDIETACEHPPLAAPAEAGGGAPAYVIFTSGTTGEPKGVMVAHGAASNTVDDVNERFAVGPADRVLGVSALDFDLSVYDVFGPLSAGGALVLVAEDQRRDPAAWAGLIARHGVTVWNSVPVLLDMLLTGPAALPRLRLALVSGDWIGLDLPGRLARQAGPACRFAALGGATEAAIWSNLFEVTDVPPGWTSIPYGAPLRNQCLRVVGPAGHDCPDWTPGELWIGGAGVALGYLGDPALTRDRFVDSAGGRWYRTGDRARYWPDGTVEFLGRRDQQVKIRGVRTEPGEIEAALGAHPSVGRCVVAAVGPDRARRLVAVATPAARPSAAAPAPDPDPDPAAGTGPAAALPAVTGEEDEARLVESVLARLLVGEAGVTTRPTAPAELARRWGATPEWQPLLGLWSDWLTTRGVLSRDRNGYAAGPRLAEVCRRRAADDPADGRLAPVAERLRQRAEELAAVLRGGLDHRVLLDDPVLAPAALAARAPGAEQALAALAAALPGSPGLEIAVLGAGGGSTVHRLLRSAPAHGHRYTLLDGSAARLDAAARLLAGHPGGVGCHRLAGGLLPGGLLARFDVVLADQALHAEADPAEAARLAALLLVPGGLLLAVERTELPPLALIAAAVPTRGFTDLDPVRRSRRSPLLPVARWHPLLAAHGLDPATGGEALPGGHVLLRAVKAPDAGLPTDAAVREWLAARLPTAMLPDRLFGATTLPVTANGKVDRAALLAALPPEDPAGSETEDAPHGPVETALAAAWCEVLGLPRVGRGQGFFTLGGDSLLATRLVGRLREAGFAVDLAAVFATPVLRELAATVTPVAAPAAGASGVTADHAHRHDPFPPTDVQRAYWTGRDAGLPLGGVGAHYYLEFDGPDLDLPRLETAWNLLIARHEMLRAVFDEDGGQRILPEVPEVTIPVVEAAGPDGLRAAMSHQLRDPAVWPLLDLRAVVYRRDGERRVRLGLSLPNIVLDGRSMMIVLAELAALHRSPDAALPPVDGLSFRDYLLQAGPGEAELAAAERYWRSRLAELPPAPRLPLATDPAKVTAPRFARRSGLLPASSWQRVTDRARAYGLTPSAVLLACYAEVLGRWSTRRDLTVNLTLFDRQEVHPAVDDIVGDFTSLLLVAYEPSPGAGFLERARALQLRLGQDLGHRAWSAVRVARELARAEGVADRAVPVVFTSALGTPRDLSLDLSDWLLPRVWGVSQTPQTWLDNQVYDSPRGLHYDWDAVEELFPPGVLDAMFTAYGQLLDWTVESDWNTPVPDLLPAGQRAVRTAVNATTAPIPQGTLHDAFFTHAATDPDRCALHWETDGRMSYGQLADHALRIAALLRHQGVEPSEPVAVTLPKGPDQLAAVLGILALGAAYVPIGTDQPEHRRQRMLTTAGIHHTLDQQLLQQAAEYEPLTRPAPAPGNTPAYIIFTSGSTGEPKGVEVTHTAALNTIHDINNRCTLTPHDRLLALSALDFDLSVYDIFGPLTAGAAIVLIQEHERRDPERWLDLMTHHQVTLWNSVPMLLDMLLTTTETTNQTTNQTTTDPTTRTHQLPPSLRLALTSGDWVGTDLHPRLTTQLPHCRLIALGGATEAAIWSNAWETTPNDPPWTSVPYGHPLTNQHYRTTDTHHHDTPDWVPGELWISGTGLATGYRNDPTRTTEKFIHHQGTRWYRTGDLGRYHPDGTLEFLGRTDHQLKINGHRIEPGEIETTLHHHPTIRHAVVTADDSGPGRRLLAHVVADDGGTDVDELRAFLAERLPRHAVPAEILLLAALPLTANGKVDRAALAAAAPATPSAAAGEPPRTAAERLVGEVWSEVLGRPDPARDSDFFALGGDSLLAAKVVSRLRSAGAGGARISGLFSTPVLAGFAAGLSLGAPPEQPPAPVLAVPADRHLPFAPTELQRAYWVGRSPSFTLGGVGSYYYCEFDGTDLDPGRLETVWNLLIARHETLRAVFDQDGSQLVLPEVPRLVIPVVDAPGAAADAALAALRAQMSHQVLDPSVWPLFDVRAVRYGRGRTRVGIGLDYLLVDGLSMMVLFAELDLLLRDPDAELPPIGVSFRDYACQAGPTPAERDRSLSHWRERLPELPPPPALPLAVDPAAVARPRFVRRETWLGPDRWQALQARARDAGCTPSALLLACYAEVLGVWSTRRDLTVALTLFDRRAVHPDIERVLGDFTSLLPVAYEPRPGEPFGARVRRLKERLGRDLDHRDAPVLALLREAAGPQAVAEATLPVVFTSALGVADALSDGLRRPVWSVSQTPQVWLDEQVMVRDGGLLITWDAVEELFPPGVLDAMFTAYGQLLDWTVESDWNTPVPDLLPAGQRAVRTAVNATTAPIPQGTLHDAFFTHAATDPDRCALHWETDGRMSYGQLADHALRIAALLRHQGVEPSEPVAVTLPKGPDQLAAVLGILALGAAYVPIGTDQPEHRRQRMLTTAGIHHTLDQQLLQQAAEYEPLTRPAPAPGNTPAYIIFTSGSTGEPKGVEVTHTAALNTIHDINNRCTLTPHDRLLALSALDFDLSVYDIFGPLTAGAAIVLIQEHERRDPERWLDLMTHHQVTLWNSVPMLLDMLLTTTETTNQTTNQTTTDPTTRTHQLPPSLRLALTSGDWVGTDLHPRLTTQLPHCRLIALGGATEAAIWSNAWETTPNDPPWTSVPYGHPLTNQHYRTTDTHHHDTPDWVPGELWISGTGLATGYRNDPTRTTEKFIHHQGTRWYRTGDLGRYHPDGTLEFLGRTDHQLKINGHRIEPGEIETTLHHHPTIRHAVVIPVGERGSRRLHAFVATGGAALDTAELQDYLADRLPPYARPSGLTVLDALPLSANGKVDRAALRPPAEPAGGPAGVEAPRGPVESALAELWSGLLGRAAVPRDATFFALGGDSLLATRLVQRLRDRFGCEMSLRQLLSEPTIAGLATLIERQHPGTEAEDTEDGTL</sequence>
<dbReference type="Proteomes" id="UP001422759">
    <property type="component" value="Unassembled WGS sequence"/>
</dbReference>
<dbReference type="PANTHER" id="PTHR45527">
    <property type="entry name" value="NONRIBOSOMAL PEPTIDE SYNTHETASE"/>
    <property type="match status" value="1"/>
</dbReference>
<feature type="domain" description="Carrier" evidence="11">
    <location>
        <begin position="2465"/>
        <end position="2540"/>
    </location>
</feature>
<evidence type="ECO:0000256" key="4">
    <source>
        <dbReference type="ARBA" id="ARBA00016743"/>
    </source>
</evidence>
<dbReference type="CDD" id="cd19535">
    <property type="entry name" value="Cyc_NRPS"/>
    <property type="match status" value="3"/>
</dbReference>
<dbReference type="InterPro" id="IPR023213">
    <property type="entry name" value="CAT-like_dom_sf"/>
</dbReference>
<dbReference type="Pfam" id="PF00668">
    <property type="entry name" value="Condensation"/>
    <property type="match status" value="3"/>
</dbReference>